<dbReference type="InterPro" id="IPR039777">
    <property type="entry name" value="IFRD"/>
</dbReference>
<dbReference type="Proteomes" id="UP000799750">
    <property type="component" value="Unassembled WGS sequence"/>
</dbReference>
<evidence type="ECO:0000313" key="5">
    <source>
        <dbReference type="Proteomes" id="UP000799750"/>
    </source>
</evidence>
<dbReference type="Gene3D" id="1.25.10.10">
    <property type="entry name" value="Leucine-rich Repeat Variant"/>
    <property type="match status" value="1"/>
</dbReference>
<evidence type="ECO:0000256" key="1">
    <source>
        <dbReference type="ARBA" id="ARBA00008828"/>
    </source>
</evidence>
<name>A0A6A6RDS9_9PEZI</name>
<organism evidence="4 5">
    <name type="scientific">Lophium mytilinum</name>
    <dbReference type="NCBI Taxonomy" id="390894"/>
    <lineage>
        <taxon>Eukaryota</taxon>
        <taxon>Fungi</taxon>
        <taxon>Dikarya</taxon>
        <taxon>Ascomycota</taxon>
        <taxon>Pezizomycotina</taxon>
        <taxon>Dothideomycetes</taxon>
        <taxon>Pleosporomycetidae</taxon>
        <taxon>Mytilinidiales</taxon>
        <taxon>Mytilinidiaceae</taxon>
        <taxon>Lophium</taxon>
    </lineage>
</organism>
<feature type="domain" description="Interferon-related developmental regulator N-terminal" evidence="3">
    <location>
        <begin position="69"/>
        <end position="374"/>
    </location>
</feature>
<dbReference type="PANTHER" id="PTHR12354">
    <property type="entry name" value="INTERFERON-RELATED DEVELOPMENTAL REGULATOR"/>
    <property type="match status" value="1"/>
</dbReference>
<sequence length="452" mass="50046">MRDLRRQALESGKTVSRKARSRNISAVSSKVNSAVNSAANSRATSRNRTGHGSDEDEDDLSDGSGTAWSSNSIEDILNGEDVDLPPDAWKSELHTRIEQIVDRKRSSTEGRADSLNAFAHILMARYAKDDVDNNIDELLPSMIRSIKAETSERETVAALRALAVTVITIDDGQIYDSVVEQLKRTISDSESTQAKIGAVHTLGTATFFGGAATEETEDIMTFLLEIVETDGESVNAHDDAGVVVAALEEWGLLATDLDDLELATETAIEAFIDQLQSSDSGVQVAAGENIALLYEKSYTPQEEDEEVSHDEDEPGEEETGKTGPKMIKRYTVYRRQDQLIDTLDELASVSTRKISKKDRKTLHSSFADIRNSVEKPTRGPKYSTALNEETGRSYGAGRMKVRINRNVEVRIDKWWKLQRLNALRRVLQGGFPTQYDENEAVSRILPFTMAKN</sequence>
<proteinExistence type="inferred from homology"/>
<accession>A0A6A6RDS9</accession>
<keyword evidence="5" id="KW-1185">Reference proteome</keyword>
<comment type="similarity">
    <text evidence="1">Belongs to the IFRD family.</text>
</comment>
<feature type="compositionally biased region" description="Low complexity" evidence="2">
    <location>
        <begin position="23"/>
        <end position="47"/>
    </location>
</feature>
<dbReference type="EMBL" id="MU004181">
    <property type="protein sequence ID" value="KAF2502721.1"/>
    <property type="molecule type" value="Genomic_DNA"/>
</dbReference>
<evidence type="ECO:0000313" key="4">
    <source>
        <dbReference type="EMBL" id="KAF2502721.1"/>
    </source>
</evidence>
<feature type="region of interest" description="Disordered" evidence="2">
    <location>
        <begin position="1"/>
        <end position="71"/>
    </location>
</feature>
<dbReference type="SUPFAM" id="SSF48371">
    <property type="entry name" value="ARM repeat"/>
    <property type="match status" value="1"/>
</dbReference>
<protein>
    <recommendedName>
        <fullName evidence="3">Interferon-related developmental regulator N-terminal domain-containing protein</fullName>
    </recommendedName>
</protein>
<dbReference type="PANTHER" id="PTHR12354:SF1">
    <property type="entry name" value="INTERFERON-RELATED DEVELOPMENTAL REGULATOR 1"/>
    <property type="match status" value="1"/>
</dbReference>
<reference evidence="4" key="1">
    <citation type="journal article" date="2020" name="Stud. Mycol.">
        <title>101 Dothideomycetes genomes: a test case for predicting lifestyles and emergence of pathogens.</title>
        <authorList>
            <person name="Haridas S."/>
            <person name="Albert R."/>
            <person name="Binder M."/>
            <person name="Bloem J."/>
            <person name="Labutti K."/>
            <person name="Salamov A."/>
            <person name="Andreopoulos B."/>
            <person name="Baker S."/>
            <person name="Barry K."/>
            <person name="Bills G."/>
            <person name="Bluhm B."/>
            <person name="Cannon C."/>
            <person name="Castanera R."/>
            <person name="Culley D."/>
            <person name="Daum C."/>
            <person name="Ezra D."/>
            <person name="Gonzalez J."/>
            <person name="Henrissat B."/>
            <person name="Kuo A."/>
            <person name="Liang C."/>
            <person name="Lipzen A."/>
            <person name="Lutzoni F."/>
            <person name="Magnuson J."/>
            <person name="Mondo S."/>
            <person name="Nolan M."/>
            <person name="Ohm R."/>
            <person name="Pangilinan J."/>
            <person name="Park H.-J."/>
            <person name="Ramirez L."/>
            <person name="Alfaro M."/>
            <person name="Sun H."/>
            <person name="Tritt A."/>
            <person name="Yoshinaga Y."/>
            <person name="Zwiers L.-H."/>
            <person name="Turgeon B."/>
            <person name="Goodwin S."/>
            <person name="Spatafora J."/>
            <person name="Crous P."/>
            <person name="Grigoriev I."/>
        </authorList>
    </citation>
    <scope>NUCLEOTIDE SEQUENCE</scope>
    <source>
        <strain evidence="4">CBS 269.34</strain>
    </source>
</reference>
<dbReference type="InterPro" id="IPR007701">
    <property type="entry name" value="Interferon-rel_develop_reg_N"/>
</dbReference>
<dbReference type="InterPro" id="IPR011989">
    <property type="entry name" value="ARM-like"/>
</dbReference>
<gene>
    <name evidence="4" type="ORF">BU16DRAFT_498497</name>
</gene>
<feature type="region of interest" description="Disordered" evidence="2">
    <location>
        <begin position="297"/>
        <end position="326"/>
    </location>
</feature>
<dbReference type="Pfam" id="PF05004">
    <property type="entry name" value="IFRD"/>
    <property type="match status" value="1"/>
</dbReference>
<dbReference type="OrthoDB" id="18978at2759"/>
<evidence type="ECO:0000259" key="3">
    <source>
        <dbReference type="Pfam" id="PF05004"/>
    </source>
</evidence>
<feature type="compositionally biased region" description="Acidic residues" evidence="2">
    <location>
        <begin position="301"/>
        <end position="317"/>
    </location>
</feature>
<evidence type="ECO:0000256" key="2">
    <source>
        <dbReference type="SAM" id="MobiDB-lite"/>
    </source>
</evidence>
<dbReference type="AlphaFoldDB" id="A0A6A6RDS9"/>
<dbReference type="InterPro" id="IPR016024">
    <property type="entry name" value="ARM-type_fold"/>
</dbReference>